<accession>C0E9A4</accession>
<reference evidence="1 2" key="2">
    <citation type="submission" date="2009-02" db="EMBL/GenBank/DDBJ databases">
        <title>Draft genome sequence of Clostridium methylpentosum (DSM 5476).</title>
        <authorList>
            <person name="Sudarsanam P."/>
            <person name="Ley R."/>
            <person name="Guruge J."/>
            <person name="Turnbaugh P.J."/>
            <person name="Mahowald M."/>
            <person name="Liep D."/>
            <person name="Gordon J."/>
        </authorList>
    </citation>
    <scope>NUCLEOTIDE SEQUENCE [LARGE SCALE GENOMIC DNA]</scope>
    <source>
        <strain evidence="1 2">DSM 5476</strain>
    </source>
</reference>
<dbReference type="EMBL" id="ACEC01000019">
    <property type="protein sequence ID" value="EEG31934.1"/>
    <property type="molecule type" value="Genomic_DNA"/>
</dbReference>
<reference evidence="1 2" key="1">
    <citation type="submission" date="2009-01" db="EMBL/GenBank/DDBJ databases">
        <authorList>
            <person name="Fulton L."/>
            <person name="Clifton S."/>
            <person name="Fulton B."/>
            <person name="Xu J."/>
            <person name="Minx P."/>
            <person name="Pepin K.H."/>
            <person name="Johnson M."/>
            <person name="Bhonagiri V."/>
            <person name="Nash W.E."/>
            <person name="Mardis E.R."/>
            <person name="Wilson R.K."/>
        </authorList>
    </citation>
    <scope>NUCLEOTIDE SEQUENCE [LARGE SCALE GENOMIC DNA]</scope>
    <source>
        <strain evidence="1 2">DSM 5476</strain>
    </source>
</reference>
<evidence type="ECO:0000313" key="2">
    <source>
        <dbReference type="Proteomes" id="UP000003340"/>
    </source>
</evidence>
<dbReference type="HOGENOM" id="CLU_2681193_0_0_9"/>
<dbReference type="eggNOG" id="ENOG502ZTEN">
    <property type="taxonomic scope" value="Bacteria"/>
</dbReference>
<proteinExistence type="predicted"/>
<name>C0E9A4_9FIRM</name>
<dbReference type="GO" id="GO:0006355">
    <property type="term" value="P:regulation of DNA-templated transcription"/>
    <property type="evidence" value="ECO:0007669"/>
    <property type="project" value="InterPro"/>
</dbReference>
<dbReference type="AlphaFoldDB" id="C0E9A4"/>
<evidence type="ECO:0000313" key="1">
    <source>
        <dbReference type="EMBL" id="EEG31934.1"/>
    </source>
</evidence>
<dbReference type="InterPro" id="IPR010985">
    <property type="entry name" value="Ribbon_hlx_hlx"/>
</dbReference>
<dbReference type="SUPFAM" id="SSF47598">
    <property type="entry name" value="Ribbon-helix-helix"/>
    <property type="match status" value="1"/>
</dbReference>
<organism evidence="1 2">
    <name type="scientific">[Clostridium] methylpentosum DSM 5476</name>
    <dbReference type="NCBI Taxonomy" id="537013"/>
    <lineage>
        <taxon>Bacteria</taxon>
        <taxon>Bacillati</taxon>
        <taxon>Bacillota</taxon>
        <taxon>Clostridia</taxon>
        <taxon>Eubacteriales</taxon>
        <taxon>Oscillospiraceae</taxon>
        <taxon>Oscillospiraceae incertae sedis</taxon>
    </lineage>
</organism>
<keyword evidence="2" id="KW-1185">Reference proteome</keyword>
<protein>
    <submittedName>
        <fullName evidence="1">Uncharacterized protein</fullName>
    </submittedName>
</protein>
<gene>
    <name evidence="1" type="ORF">CLOSTMETH_00402</name>
</gene>
<dbReference type="Proteomes" id="UP000003340">
    <property type="component" value="Unassembled WGS sequence"/>
</dbReference>
<comment type="caution">
    <text evidence="1">The sequence shown here is derived from an EMBL/GenBank/DDBJ whole genome shotgun (WGS) entry which is preliminary data.</text>
</comment>
<dbReference type="STRING" id="537013.CLOSTMETH_00402"/>
<sequence>MSVFIPKQYKKEPITVRMRFDELEQIDQLASRFGLSRSELINQCIVYALDHMPIAQGEESPVAWSNCPERETEK</sequence>